<reference evidence="2 3" key="1">
    <citation type="journal article" date="2017" name="Syst. Appl. Microbiol.">
        <title>Soybeans inoculated with root zone soils of Canadian native legumes harbour diverse and novel Bradyrhizobium spp. that possess agricultural potential.</title>
        <authorList>
            <person name="Bromfield E.S.P."/>
            <person name="Cloutier S."/>
            <person name="Tambong J.T."/>
            <person name="Tran Thi T.V."/>
        </authorList>
    </citation>
    <scope>NUCLEOTIDE SEQUENCE [LARGE SCALE GENOMIC DNA]</scope>
    <source>
        <strain evidence="2 3">39S1MB</strain>
    </source>
</reference>
<evidence type="ECO:0000313" key="3">
    <source>
        <dbReference type="Proteomes" id="UP000215884"/>
    </source>
</evidence>
<evidence type="ECO:0000313" key="2">
    <source>
        <dbReference type="EMBL" id="AWM04918.1"/>
    </source>
</evidence>
<accession>A0A2U8Q6H2</accession>
<dbReference type="AlphaFoldDB" id="A0A2U8Q6H2"/>
<feature type="signal peptide" evidence="1">
    <location>
        <begin position="1"/>
        <end position="27"/>
    </location>
</feature>
<organism evidence="2 3">
    <name type="scientific">Bradyrhizobium amphicarpaeae</name>
    <dbReference type="NCBI Taxonomy" id="1404768"/>
    <lineage>
        <taxon>Bacteria</taxon>
        <taxon>Pseudomonadati</taxon>
        <taxon>Pseudomonadota</taxon>
        <taxon>Alphaproteobacteria</taxon>
        <taxon>Hyphomicrobiales</taxon>
        <taxon>Nitrobacteraceae</taxon>
        <taxon>Bradyrhizobium</taxon>
    </lineage>
</organism>
<protein>
    <submittedName>
        <fullName evidence="2">Uncharacterized protein</fullName>
    </submittedName>
</protein>
<dbReference type="EMBL" id="CP029426">
    <property type="protein sequence ID" value="AWM04918.1"/>
    <property type="molecule type" value="Genomic_DNA"/>
</dbReference>
<proteinExistence type="predicted"/>
<dbReference type="PROSITE" id="PS51257">
    <property type="entry name" value="PROKAR_LIPOPROTEIN"/>
    <property type="match status" value="1"/>
</dbReference>
<sequence length="69" mass="7433">MTRFLTCVTVLAAMACFGLYSILPARADAWGCSYEKCLAVCTKAGGQRCSLYCTKKLQEKQASKACPAT</sequence>
<keyword evidence="1" id="KW-0732">Signal</keyword>
<dbReference type="Proteomes" id="UP000215884">
    <property type="component" value="Chromosome"/>
</dbReference>
<reference evidence="2 3" key="2">
    <citation type="journal article" date="2019" name="Int. J. Syst. Evol. Microbiol.">
        <title>Description and complete genome sequence of Bradyrhizobium amphicarpaeae sp. nov., harbouring photosystem and nitrogen-fixation genes.</title>
        <authorList>
            <person name="Bromfield E.S.P."/>
            <person name="Cloutier S."/>
            <person name="Nguyen H.D.T."/>
        </authorList>
    </citation>
    <scope>NUCLEOTIDE SEQUENCE [LARGE SCALE GENOMIC DNA]</scope>
    <source>
        <strain evidence="2 3">39S1MB</strain>
    </source>
</reference>
<name>A0A2U8Q6H2_9BRAD</name>
<gene>
    <name evidence="2" type="ORF">CIT40_27640</name>
</gene>
<keyword evidence="3" id="KW-1185">Reference proteome</keyword>
<feature type="chain" id="PRO_5015890087" evidence="1">
    <location>
        <begin position="28"/>
        <end position="69"/>
    </location>
</feature>
<evidence type="ECO:0000256" key="1">
    <source>
        <dbReference type="SAM" id="SignalP"/>
    </source>
</evidence>